<dbReference type="InterPro" id="IPR027266">
    <property type="entry name" value="TrmE/GcvT-like"/>
</dbReference>
<reference evidence="7" key="1">
    <citation type="journal article" date="2023" name="Commun. Biol.">
        <title>Genome analysis of Parmales, the sister group of diatoms, reveals the evolutionary specialization of diatoms from phago-mixotrophs to photoautotrophs.</title>
        <authorList>
            <person name="Ban H."/>
            <person name="Sato S."/>
            <person name="Yoshikawa S."/>
            <person name="Yamada K."/>
            <person name="Nakamura Y."/>
            <person name="Ichinomiya M."/>
            <person name="Sato N."/>
            <person name="Blanc-Mathieu R."/>
            <person name="Endo H."/>
            <person name="Kuwata A."/>
            <person name="Ogata H."/>
        </authorList>
    </citation>
    <scope>NUCLEOTIDE SEQUENCE [LARGE SCALE GENOMIC DNA]</scope>
</reference>
<dbReference type="GO" id="GO:0005739">
    <property type="term" value="C:mitochondrion"/>
    <property type="evidence" value="ECO:0007669"/>
    <property type="project" value="TreeGrafter"/>
</dbReference>
<evidence type="ECO:0008006" key="8">
    <source>
        <dbReference type="Google" id="ProtNLM"/>
    </source>
</evidence>
<dbReference type="SUPFAM" id="SSF54373">
    <property type="entry name" value="FAD-linked reductases, C-terminal domain"/>
    <property type="match status" value="1"/>
</dbReference>
<gene>
    <name evidence="6" type="ORF">TL16_g08834</name>
</gene>
<feature type="domain" description="Aminomethyltransferase C-terminal" evidence="4">
    <location>
        <begin position="730"/>
        <end position="783"/>
    </location>
</feature>
<dbReference type="SUPFAM" id="SSF101790">
    <property type="entry name" value="Aminomethyltransferase beta-barrel domain"/>
    <property type="match status" value="1"/>
</dbReference>
<dbReference type="InterPro" id="IPR036188">
    <property type="entry name" value="FAD/NAD-bd_sf"/>
</dbReference>
<dbReference type="Proteomes" id="UP001162640">
    <property type="component" value="Unassembled WGS sequence"/>
</dbReference>
<sequence length="829" mass="91366">MSIPTFARTVIVGGGVIGSSLAYHLSKYHKAAGSIVLLEAQKVTSGTTWHAAGLVGSTRNTSAETRLSVVGTEMYQTLKDETGLDPGFKRSGSVNVARTKDRMHNFHRTTNKINSFGLEAKILTPEEVHEAYTSPIDGICAMKTDDIVGGIHIPGDGAGSPTDLTQALLRGAKNRNVEVFEDKRVRSFGKSEDESTVTSVTLDSGETIEAENVVLCAGQWSRQVGALAGVNVPLHSAEHFYATTQNEIEGIWNMMPVCRDPDALIYMREWGNTLLFGGFEEQSKPWGSKAEGNVPEDFEFSLLEDDWDHFYSLFEGTMERVPALETAELKLLNGPESFTPDGNYILGEAPELKNFYVCAGMNSSGIASAGGAGKALADWIVNKSPQMELAPVDIRRFHNHSINPTFLKERVIETLGLHYTMPYPRKELKSVRNIRQSALFEKLKGKGAIMGQRFGWERPNYFAPTPIDSPLTYGRPGWLPNVTSEVQACREKCAVFDISSFSKLTVEGSGVTEFMNELCAGEMNVEVGKLVYTGMLNERGGYEADVTVTRVTRDKYFIVTATAQANKDMQRIKRRMPKTCFCSDVTGQYSVLSVMGPNSRELLQGLSTESFENEDFEFGTSKEVDIGLFNLTAKRVTYVGELGWELYVPVESARGVYDALFEASSEKGLGLKDAGYYAIEAMRIEKGYRAVLHEIDTEVTPKMAGLSFVVAKGKKSFEGKDRWNEGRGERLFNFKVNDEDNDDLMLWGGEIVTLDGDVIGELTSGTFSPTMNANIGMGLLKHDEVYSKGWIKAMSDAGRLRLLVGERDVGVEAKLGCWYDPKGEKIKGL</sequence>
<dbReference type="InterPro" id="IPR029043">
    <property type="entry name" value="GcvT/YgfZ_C"/>
</dbReference>
<dbReference type="Gene3D" id="3.50.50.60">
    <property type="entry name" value="FAD/NAD(P)-binding domain"/>
    <property type="match status" value="1"/>
</dbReference>
<comment type="caution">
    <text evidence="6">The sequence shown here is derived from an EMBL/GenBank/DDBJ whole genome shotgun (WGS) entry which is preliminary data.</text>
</comment>
<evidence type="ECO:0000259" key="4">
    <source>
        <dbReference type="Pfam" id="PF08669"/>
    </source>
</evidence>
<feature type="domain" description="FAD dependent oxidoreductase central" evidence="5">
    <location>
        <begin position="385"/>
        <end position="437"/>
    </location>
</feature>
<proteinExistence type="inferred from homology"/>
<evidence type="ECO:0000313" key="7">
    <source>
        <dbReference type="Proteomes" id="UP001162640"/>
    </source>
</evidence>
<evidence type="ECO:0000259" key="3">
    <source>
        <dbReference type="Pfam" id="PF01571"/>
    </source>
</evidence>
<dbReference type="PANTHER" id="PTHR43757:SF15">
    <property type="entry name" value="PYRUVATE DEHYDROGENASE PHOSPHATASE REGULATORY SUBUNIT, MITOCHONDRIAL-LIKE"/>
    <property type="match status" value="1"/>
</dbReference>
<dbReference type="PANTHER" id="PTHR43757">
    <property type="entry name" value="AMINOMETHYLTRANSFERASE"/>
    <property type="match status" value="1"/>
</dbReference>
<dbReference type="Pfam" id="PF16350">
    <property type="entry name" value="FAO_M"/>
    <property type="match status" value="1"/>
</dbReference>
<dbReference type="InterPro" id="IPR006222">
    <property type="entry name" value="GCVT_N"/>
</dbReference>
<dbReference type="Pfam" id="PF01571">
    <property type="entry name" value="GCV_T"/>
    <property type="match status" value="1"/>
</dbReference>
<dbReference type="InterPro" id="IPR006076">
    <property type="entry name" value="FAD-dep_OxRdtase"/>
</dbReference>
<dbReference type="InterPro" id="IPR028896">
    <property type="entry name" value="GcvT/YgfZ/DmdA"/>
</dbReference>
<dbReference type="Pfam" id="PF08669">
    <property type="entry name" value="GCV_T_C"/>
    <property type="match status" value="1"/>
</dbReference>
<name>A0A9W7B7R0_9STRA</name>
<accession>A0A9W7B7R0</accession>
<comment type="similarity">
    <text evidence="1">Belongs to the GcvT family.</text>
</comment>
<dbReference type="Gene3D" id="2.40.30.110">
    <property type="entry name" value="Aminomethyltransferase beta-barrel domains"/>
    <property type="match status" value="1"/>
</dbReference>
<dbReference type="EMBL" id="BLQM01000295">
    <property type="protein sequence ID" value="GMH81130.1"/>
    <property type="molecule type" value="Genomic_DNA"/>
</dbReference>
<protein>
    <recommendedName>
        <fullName evidence="8">FAD-dependent oxidoreductase</fullName>
    </recommendedName>
</protein>
<dbReference type="Gene3D" id="3.30.70.1400">
    <property type="entry name" value="Aminomethyltransferase beta-barrel domains"/>
    <property type="match status" value="1"/>
</dbReference>
<organism evidence="6 7">
    <name type="scientific">Triparma laevis f. inornata</name>
    <dbReference type="NCBI Taxonomy" id="1714386"/>
    <lineage>
        <taxon>Eukaryota</taxon>
        <taxon>Sar</taxon>
        <taxon>Stramenopiles</taxon>
        <taxon>Ochrophyta</taxon>
        <taxon>Bolidophyceae</taxon>
        <taxon>Parmales</taxon>
        <taxon>Triparmaceae</taxon>
        <taxon>Triparma</taxon>
    </lineage>
</organism>
<dbReference type="SUPFAM" id="SSF103025">
    <property type="entry name" value="Folate-binding domain"/>
    <property type="match status" value="1"/>
</dbReference>
<dbReference type="Gene3D" id="3.30.9.10">
    <property type="entry name" value="D-Amino Acid Oxidase, subunit A, domain 2"/>
    <property type="match status" value="1"/>
</dbReference>
<dbReference type="SUPFAM" id="SSF51905">
    <property type="entry name" value="FAD/NAD(P)-binding domain"/>
    <property type="match status" value="1"/>
</dbReference>
<evidence type="ECO:0000313" key="6">
    <source>
        <dbReference type="EMBL" id="GMH81130.1"/>
    </source>
</evidence>
<feature type="domain" description="GCVT N-terminal" evidence="3">
    <location>
        <begin position="440"/>
        <end position="714"/>
    </location>
</feature>
<evidence type="ECO:0000256" key="1">
    <source>
        <dbReference type="ARBA" id="ARBA00008609"/>
    </source>
</evidence>
<dbReference type="AlphaFoldDB" id="A0A9W7B7R0"/>
<dbReference type="Gene3D" id="3.30.1360.120">
    <property type="entry name" value="Probable tRNA modification gtpase trme, domain 1"/>
    <property type="match status" value="1"/>
</dbReference>
<feature type="domain" description="FAD dependent oxidoreductase" evidence="2">
    <location>
        <begin position="9"/>
        <end position="379"/>
    </location>
</feature>
<evidence type="ECO:0000259" key="5">
    <source>
        <dbReference type="Pfam" id="PF16350"/>
    </source>
</evidence>
<dbReference type="Pfam" id="PF01266">
    <property type="entry name" value="DAO"/>
    <property type="match status" value="1"/>
</dbReference>
<dbReference type="InterPro" id="IPR013977">
    <property type="entry name" value="GcvT_C"/>
</dbReference>
<dbReference type="InterPro" id="IPR032503">
    <property type="entry name" value="FAO_M"/>
</dbReference>
<evidence type="ECO:0000259" key="2">
    <source>
        <dbReference type="Pfam" id="PF01266"/>
    </source>
</evidence>